<dbReference type="InterPro" id="IPR000569">
    <property type="entry name" value="HECT_dom"/>
</dbReference>
<dbReference type="Pfam" id="PF00632">
    <property type="entry name" value="HECT"/>
    <property type="match status" value="1"/>
</dbReference>
<dbReference type="Gene3D" id="3.90.1750.10">
    <property type="entry name" value="Hect, E3 ligase catalytic domains"/>
    <property type="match status" value="1"/>
</dbReference>
<keyword evidence="10" id="KW-1185">Reference proteome</keyword>
<dbReference type="FunFam" id="3.30.2410.10:FF:000017">
    <property type="entry name" value="E3 ubiquitin-protein ligase UPL7"/>
    <property type="match status" value="1"/>
</dbReference>
<feature type="coiled-coil region" evidence="7">
    <location>
        <begin position="24"/>
        <end position="51"/>
    </location>
</feature>
<evidence type="ECO:0000259" key="8">
    <source>
        <dbReference type="PROSITE" id="PS50237"/>
    </source>
</evidence>
<keyword evidence="4" id="KW-0808">Transferase</keyword>
<evidence type="ECO:0000256" key="2">
    <source>
        <dbReference type="ARBA" id="ARBA00004906"/>
    </source>
</evidence>
<name>A0AA39MTG5_ARMTA</name>
<evidence type="ECO:0000256" key="5">
    <source>
        <dbReference type="ARBA" id="ARBA00022786"/>
    </source>
</evidence>
<protein>
    <recommendedName>
        <fullName evidence="3">HECT-type E3 ubiquitin transferase</fullName>
        <ecNumber evidence="3">2.3.2.26</ecNumber>
    </recommendedName>
</protein>
<evidence type="ECO:0000256" key="6">
    <source>
        <dbReference type="PROSITE-ProRule" id="PRU00104"/>
    </source>
</evidence>
<dbReference type="GeneID" id="85357784"/>
<evidence type="ECO:0000313" key="10">
    <source>
        <dbReference type="Proteomes" id="UP001175211"/>
    </source>
</evidence>
<dbReference type="PANTHER" id="PTHR45700">
    <property type="entry name" value="UBIQUITIN-PROTEIN LIGASE E3C"/>
    <property type="match status" value="1"/>
</dbReference>
<keyword evidence="7" id="KW-0175">Coiled coil</keyword>
<feature type="active site" description="Glycyl thioester intermediate" evidence="6">
    <location>
        <position position="944"/>
    </location>
</feature>
<dbReference type="PROSITE" id="PS50237">
    <property type="entry name" value="HECT"/>
    <property type="match status" value="1"/>
</dbReference>
<dbReference type="Proteomes" id="UP001175211">
    <property type="component" value="Unassembled WGS sequence"/>
</dbReference>
<dbReference type="Gene3D" id="3.30.2160.10">
    <property type="entry name" value="Hect, E3 ligase catalytic domain"/>
    <property type="match status" value="1"/>
</dbReference>
<dbReference type="SMART" id="SM00119">
    <property type="entry name" value="HECTc"/>
    <property type="match status" value="1"/>
</dbReference>
<dbReference type="CDD" id="cd00078">
    <property type="entry name" value="HECTc"/>
    <property type="match status" value="1"/>
</dbReference>
<feature type="domain" description="HECT" evidence="8">
    <location>
        <begin position="645"/>
        <end position="976"/>
    </location>
</feature>
<evidence type="ECO:0000313" key="9">
    <source>
        <dbReference type="EMBL" id="KAK0446521.1"/>
    </source>
</evidence>
<comment type="catalytic activity">
    <reaction evidence="1">
        <text>S-ubiquitinyl-[E2 ubiquitin-conjugating enzyme]-L-cysteine + [acceptor protein]-L-lysine = [E2 ubiquitin-conjugating enzyme]-L-cysteine + N(6)-ubiquitinyl-[acceptor protein]-L-lysine.</text>
        <dbReference type="EC" id="2.3.2.26"/>
    </reaction>
</comment>
<dbReference type="Gene3D" id="3.30.2410.10">
    <property type="entry name" value="Hect, E3 ligase catalytic domain"/>
    <property type="match status" value="1"/>
</dbReference>
<dbReference type="GO" id="GO:0061630">
    <property type="term" value="F:ubiquitin protein ligase activity"/>
    <property type="evidence" value="ECO:0007669"/>
    <property type="project" value="UniProtKB-EC"/>
</dbReference>
<keyword evidence="5 6" id="KW-0833">Ubl conjugation pathway</keyword>
<dbReference type="SUPFAM" id="SSF56204">
    <property type="entry name" value="Hect, E3 ligase catalytic domain"/>
    <property type="match status" value="1"/>
</dbReference>
<dbReference type="GO" id="GO:0006511">
    <property type="term" value="P:ubiquitin-dependent protein catabolic process"/>
    <property type="evidence" value="ECO:0007669"/>
    <property type="project" value="TreeGrafter"/>
</dbReference>
<dbReference type="InterPro" id="IPR044611">
    <property type="entry name" value="E3A/B/C-like"/>
</dbReference>
<evidence type="ECO:0000256" key="3">
    <source>
        <dbReference type="ARBA" id="ARBA00012485"/>
    </source>
</evidence>
<dbReference type="EC" id="2.3.2.26" evidence="3"/>
<dbReference type="InterPro" id="IPR035983">
    <property type="entry name" value="Hect_E3_ubiquitin_ligase"/>
</dbReference>
<organism evidence="9 10">
    <name type="scientific">Armillaria tabescens</name>
    <name type="common">Ringless honey mushroom</name>
    <name type="synonym">Agaricus tabescens</name>
    <dbReference type="NCBI Taxonomy" id="1929756"/>
    <lineage>
        <taxon>Eukaryota</taxon>
        <taxon>Fungi</taxon>
        <taxon>Dikarya</taxon>
        <taxon>Basidiomycota</taxon>
        <taxon>Agaricomycotina</taxon>
        <taxon>Agaricomycetes</taxon>
        <taxon>Agaricomycetidae</taxon>
        <taxon>Agaricales</taxon>
        <taxon>Marasmiineae</taxon>
        <taxon>Physalacriaceae</taxon>
        <taxon>Desarmillaria</taxon>
    </lineage>
</organism>
<dbReference type="RefSeq" id="XP_060325870.1">
    <property type="nucleotide sequence ID" value="XM_060474236.1"/>
</dbReference>
<dbReference type="FunFam" id="3.30.2160.10:FF:000002">
    <property type="entry name" value="Putative Ubiquitin-protein ligase E3C"/>
    <property type="match status" value="1"/>
</dbReference>
<dbReference type="CDD" id="cd23766">
    <property type="entry name" value="IQCG"/>
    <property type="match status" value="1"/>
</dbReference>
<gene>
    <name evidence="9" type="ORF">EV420DRAFT_1569765</name>
</gene>
<proteinExistence type="predicted"/>
<dbReference type="AlphaFoldDB" id="A0AA39MTG5"/>
<dbReference type="GO" id="GO:0000209">
    <property type="term" value="P:protein polyubiquitination"/>
    <property type="evidence" value="ECO:0007669"/>
    <property type="project" value="InterPro"/>
</dbReference>
<evidence type="ECO:0000256" key="4">
    <source>
        <dbReference type="ARBA" id="ARBA00022679"/>
    </source>
</evidence>
<sequence length="976" mass="110012">MLPLFGDERRRNINLGGASSASTQAAILDQAKQLRNKRNELKRQHENAAILQAWWRGIREARLVRKEMRRTFENDVMGITGLRCLVLIGQDEEALGVWSNAMLSQNQDSFDMLSSNKSWVVLVRQLSLRLLRSVAAAPLSSNSESHLKVLTMLTQSSISAEVMRYLLSHGGYGLLSRSFLAFGMQSKNSPQLRLLVPLLTVSFRIFPPPSPEYLQAIIGLFSDILTISLLPNRMPITSLTHFSSTLPFAQLPLLEPHLSAICSKDTEPKVNLVANLLTFITPPRYAMLQPILSSYLSLLTAVLNSLPVNALDPPAANTSSWSREDEDDEDDRTVVSVVTDFNVVPLPTLDPRTMTRLRTLPSPAHISSIITNCRSSIITFVLSLTRVWPAERGSILTAVLMSTGTGFLRELYRVHVRSSPIGKDDDPDAVMDPTHAGAWPSLLLLADLYTQALLTMGDDEFFDSSGTRNPLTLDDLTSFSRQLLIIAFTLYWRDDQTRLQKEMVCPDVRCTWEGAREKVTKCLLAIHSRDSRKPFVPREHWLVGSQIDMNGFIEAAVYEEKVLSDDPVPVKAPTKRQMANMSPRLGILNNIPFAIPFDVRVSIFRNFILNDARKHGDDLHSLRHNRTMVTIRRDHIAEDGFDKLGDANLKGLVQITFIDKFGEPEAGIDGGGVFKEFFTSLCKEVFDTDRGLWLANKNNELYPNPHGYAKEGHSLSWYRFIGRILGKAIYEGYPGRRGICWWLGRQNLLDDLASLDPELYNGLMFLKHYTGNPEDLSLNFTVAIEEFGVTKTIDLVPEGSTMAVTRENRLQYIYLVSHYRLSKQIKLQSEAFFEGLSETIDPKWLRMFNQQEAQILIGGVNSPIDLEDLRENTNYGGLYDNNEPTIVAFWKVVETFDQDQRRALLRFVTSCSRPPLLGFKELVPKFGIRDSGSDEHRLPTASTCFNLLKLPRYQSEKVLKDKLLRAITSGAGFDLS</sequence>
<evidence type="ECO:0000256" key="1">
    <source>
        <dbReference type="ARBA" id="ARBA00000885"/>
    </source>
</evidence>
<dbReference type="PANTHER" id="PTHR45700:SF2">
    <property type="entry name" value="UBIQUITIN-PROTEIN LIGASE E3C"/>
    <property type="match status" value="1"/>
</dbReference>
<comment type="caution">
    <text evidence="9">The sequence shown here is derived from an EMBL/GenBank/DDBJ whole genome shotgun (WGS) entry which is preliminary data.</text>
</comment>
<comment type="pathway">
    <text evidence="2">Protein modification; protein ubiquitination.</text>
</comment>
<accession>A0AA39MTG5</accession>
<evidence type="ECO:0000256" key="7">
    <source>
        <dbReference type="SAM" id="Coils"/>
    </source>
</evidence>
<reference evidence="9" key="1">
    <citation type="submission" date="2023-06" db="EMBL/GenBank/DDBJ databases">
        <authorList>
            <consortium name="Lawrence Berkeley National Laboratory"/>
            <person name="Ahrendt S."/>
            <person name="Sahu N."/>
            <person name="Indic B."/>
            <person name="Wong-Bajracharya J."/>
            <person name="Merenyi Z."/>
            <person name="Ke H.-M."/>
            <person name="Monk M."/>
            <person name="Kocsube S."/>
            <person name="Drula E."/>
            <person name="Lipzen A."/>
            <person name="Balint B."/>
            <person name="Henrissat B."/>
            <person name="Andreopoulos B."/>
            <person name="Martin F.M."/>
            <person name="Harder C.B."/>
            <person name="Rigling D."/>
            <person name="Ford K.L."/>
            <person name="Foster G.D."/>
            <person name="Pangilinan J."/>
            <person name="Papanicolaou A."/>
            <person name="Barry K."/>
            <person name="LaButti K."/>
            <person name="Viragh M."/>
            <person name="Koriabine M."/>
            <person name="Yan M."/>
            <person name="Riley R."/>
            <person name="Champramary S."/>
            <person name="Plett K.L."/>
            <person name="Tsai I.J."/>
            <person name="Slot J."/>
            <person name="Sipos G."/>
            <person name="Plett J."/>
            <person name="Nagy L.G."/>
            <person name="Grigoriev I.V."/>
        </authorList>
    </citation>
    <scope>NUCLEOTIDE SEQUENCE</scope>
    <source>
        <strain evidence="9">CCBAS 213</strain>
    </source>
</reference>
<dbReference type="EMBL" id="JAUEPS010000046">
    <property type="protein sequence ID" value="KAK0446521.1"/>
    <property type="molecule type" value="Genomic_DNA"/>
</dbReference>